<protein>
    <submittedName>
        <fullName evidence="1">Uncharacterized protein</fullName>
    </submittedName>
</protein>
<evidence type="ECO:0000313" key="1">
    <source>
        <dbReference type="EMBL" id="TNY19556.1"/>
    </source>
</evidence>
<sequence>MAALEKLFEAARRKDERLSVELAYDQPHLVSVQVAPDWLEANDRVVRHKGVKVPVPCLRTVLLYLLYKTAACFERTRAPARSLQHEQVRTQRLDDALSILYVFSRLVRPRTTAAGVRKAPLLFLEWDYQAWMADFDRHLRRDPEHESRYESVLDLLSDASFSQLGLRRWAASFVASTKDSAQGVAGVSEPSVHERASLIAGQMLAFLERVRDMILSPFEPAVRPRCSGFFSSAGAHHPAFQSRTARTDDKP</sequence>
<keyword evidence="2" id="KW-1185">Reference proteome</keyword>
<proteinExistence type="predicted"/>
<comment type="caution">
    <text evidence="1">The sequence shown here is derived from an EMBL/GenBank/DDBJ whole genome shotgun (WGS) entry which is preliminary data.</text>
</comment>
<dbReference type="AlphaFoldDB" id="A0A5C5FTI1"/>
<accession>A0A5C5FTI1</accession>
<evidence type="ECO:0000313" key="2">
    <source>
        <dbReference type="Proteomes" id="UP000311382"/>
    </source>
</evidence>
<dbReference type="Proteomes" id="UP000311382">
    <property type="component" value="Unassembled WGS sequence"/>
</dbReference>
<organism evidence="1 2">
    <name type="scientific">Rhodotorula diobovata</name>
    <dbReference type="NCBI Taxonomy" id="5288"/>
    <lineage>
        <taxon>Eukaryota</taxon>
        <taxon>Fungi</taxon>
        <taxon>Dikarya</taxon>
        <taxon>Basidiomycota</taxon>
        <taxon>Pucciniomycotina</taxon>
        <taxon>Microbotryomycetes</taxon>
        <taxon>Sporidiobolales</taxon>
        <taxon>Sporidiobolaceae</taxon>
        <taxon>Rhodotorula</taxon>
    </lineage>
</organism>
<name>A0A5C5FTI1_9BASI</name>
<gene>
    <name evidence="1" type="ORF">DMC30DRAFT_400149</name>
</gene>
<reference evidence="1 2" key="1">
    <citation type="submission" date="2019-03" db="EMBL/GenBank/DDBJ databases">
        <title>Rhodosporidium diobovatum UCD-FST 08-225 genome sequencing, assembly, and annotation.</title>
        <authorList>
            <person name="Fakankun I.U."/>
            <person name="Fristensky B."/>
            <person name="Levin D.B."/>
        </authorList>
    </citation>
    <scope>NUCLEOTIDE SEQUENCE [LARGE SCALE GENOMIC DNA]</scope>
    <source>
        <strain evidence="1 2">UCD-FST 08-225</strain>
    </source>
</reference>
<dbReference type="EMBL" id="SOZI01000092">
    <property type="protein sequence ID" value="TNY19556.1"/>
    <property type="molecule type" value="Genomic_DNA"/>
</dbReference>